<evidence type="ECO:0000256" key="1">
    <source>
        <dbReference type="SAM" id="MobiDB-lite"/>
    </source>
</evidence>
<sequence length="98" mass="11263">MMESLKLLGNTGKANQKNKWRILIFRHPLSLLTRSATIIERLLWNNRILLESEKLHKAHTRMEGRWGEGHARGRHELLSPRAALGSPASAHARRPSER</sequence>
<evidence type="ECO:0000313" key="3">
    <source>
        <dbReference type="Proteomes" id="UP000037510"/>
    </source>
</evidence>
<accession>A0A0L7KU30</accession>
<organism evidence="2 3">
    <name type="scientific">Operophtera brumata</name>
    <name type="common">Winter moth</name>
    <name type="synonym">Phalaena brumata</name>
    <dbReference type="NCBI Taxonomy" id="104452"/>
    <lineage>
        <taxon>Eukaryota</taxon>
        <taxon>Metazoa</taxon>
        <taxon>Ecdysozoa</taxon>
        <taxon>Arthropoda</taxon>
        <taxon>Hexapoda</taxon>
        <taxon>Insecta</taxon>
        <taxon>Pterygota</taxon>
        <taxon>Neoptera</taxon>
        <taxon>Endopterygota</taxon>
        <taxon>Lepidoptera</taxon>
        <taxon>Glossata</taxon>
        <taxon>Ditrysia</taxon>
        <taxon>Geometroidea</taxon>
        <taxon>Geometridae</taxon>
        <taxon>Larentiinae</taxon>
        <taxon>Operophtera</taxon>
    </lineage>
</organism>
<proteinExistence type="predicted"/>
<evidence type="ECO:0000313" key="2">
    <source>
        <dbReference type="EMBL" id="KOB66554.1"/>
    </source>
</evidence>
<feature type="compositionally biased region" description="Basic and acidic residues" evidence="1">
    <location>
        <begin position="61"/>
        <end position="78"/>
    </location>
</feature>
<dbReference type="Proteomes" id="UP000037510">
    <property type="component" value="Unassembled WGS sequence"/>
</dbReference>
<gene>
    <name evidence="2" type="ORF">OBRU01_21062</name>
</gene>
<comment type="caution">
    <text evidence="2">The sequence shown here is derived from an EMBL/GenBank/DDBJ whole genome shotgun (WGS) entry which is preliminary data.</text>
</comment>
<keyword evidence="3" id="KW-1185">Reference proteome</keyword>
<reference evidence="2 3" key="1">
    <citation type="journal article" date="2015" name="Genome Biol. Evol.">
        <title>The genome of winter moth (Operophtera brumata) provides a genomic perspective on sexual dimorphism and phenology.</title>
        <authorList>
            <person name="Derks M.F."/>
            <person name="Smit S."/>
            <person name="Salis L."/>
            <person name="Schijlen E."/>
            <person name="Bossers A."/>
            <person name="Mateman C."/>
            <person name="Pijl A.S."/>
            <person name="de Ridder D."/>
            <person name="Groenen M.A."/>
            <person name="Visser M.E."/>
            <person name="Megens H.J."/>
        </authorList>
    </citation>
    <scope>NUCLEOTIDE SEQUENCE [LARGE SCALE GENOMIC DNA]</scope>
    <source>
        <strain evidence="2">WM2013NL</strain>
        <tissue evidence="2">Head and thorax</tissue>
    </source>
</reference>
<dbReference type="EMBL" id="JTDY01005842">
    <property type="protein sequence ID" value="KOB66554.1"/>
    <property type="molecule type" value="Genomic_DNA"/>
</dbReference>
<protein>
    <submittedName>
        <fullName evidence="2">Uncharacterized protein</fullName>
    </submittedName>
</protein>
<feature type="region of interest" description="Disordered" evidence="1">
    <location>
        <begin position="61"/>
        <end position="98"/>
    </location>
</feature>
<name>A0A0L7KU30_OPEBR</name>
<dbReference type="AlphaFoldDB" id="A0A0L7KU30"/>